<reference evidence="11" key="1">
    <citation type="submission" date="2020-05" db="EMBL/GenBank/DDBJ databases">
        <title>Phylogenomic resolution of chytrid fungi.</title>
        <authorList>
            <person name="Stajich J.E."/>
            <person name="Amses K."/>
            <person name="Simmons R."/>
            <person name="Seto K."/>
            <person name="Myers J."/>
            <person name="Bonds A."/>
            <person name="Quandt C.A."/>
            <person name="Barry K."/>
            <person name="Liu P."/>
            <person name="Grigoriev I."/>
            <person name="Longcore J.E."/>
            <person name="James T.Y."/>
        </authorList>
    </citation>
    <scope>NUCLEOTIDE SEQUENCE</scope>
    <source>
        <strain evidence="11">JEL0318</strain>
    </source>
</reference>
<dbReference type="SUPFAM" id="SSF56204">
    <property type="entry name" value="Hect, E3 ligase catalytic domain"/>
    <property type="match status" value="1"/>
</dbReference>
<keyword evidence="12" id="KW-1185">Reference proteome</keyword>
<proteinExistence type="inferred from homology"/>
<feature type="region of interest" description="Disordered" evidence="8">
    <location>
        <begin position="1833"/>
        <end position="1852"/>
    </location>
</feature>
<protein>
    <recommendedName>
        <fullName evidence="3">HECT-type E3 ubiquitin transferase</fullName>
        <ecNumber evidence="3">2.3.2.26</ecNumber>
    </recommendedName>
</protein>
<feature type="compositionally biased region" description="Basic and acidic residues" evidence="8">
    <location>
        <begin position="1331"/>
        <end position="1343"/>
    </location>
</feature>
<dbReference type="GO" id="GO:0005737">
    <property type="term" value="C:cytoplasm"/>
    <property type="evidence" value="ECO:0007669"/>
    <property type="project" value="TreeGrafter"/>
</dbReference>
<dbReference type="GO" id="GO:0006511">
    <property type="term" value="P:ubiquitin-dependent protein catabolic process"/>
    <property type="evidence" value="ECO:0007669"/>
    <property type="project" value="TreeGrafter"/>
</dbReference>
<dbReference type="Pfam" id="PF00632">
    <property type="entry name" value="HECT"/>
    <property type="match status" value="1"/>
</dbReference>
<dbReference type="SMART" id="SM00165">
    <property type="entry name" value="UBA"/>
    <property type="match status" value="1"/>
</dbReference>
<dbReference type="FunFam" id="3.30.2160.10:FF:000001">
    <property type="entry name" value="E3 ubiquitin-protein ligase NEDD4-like"/>
    <property type="match status" value="1"/>
</dbReference>
<dbReference type="InterPro" id="IPR000569">
    <property type="entry name" value="HECT_dom"/>
</dbReference>
<feature type="compositionally biased region" description="Low complexity" evidence="8">
    <location>
        <begin position="1739"/>
        <end position="1748"/>
    </location>
</feature>
<feature type="compositionally biased region" description="Low complexity" evidence="8">
    <location>
        <begin position="1843"/>
        <end position="1852"/>
    </location>
</feature>
<dbReference type="Pfam" id="PF14377">
    <property type="entry name" value="UBM"/>
    <property type="match status" value="3"/>
</dbReference>
<feature type="region of interest" description="Disordered" evidence="8">
    <location>
        <begin position="2006"/>
        <end position="2034"/>
    </location>
</feature>
<feature type="region of interest" description="Disordered" evidence="8">
    <location>
        <begin position="434"/>
        <end position="482"/>
    </location>
</feature>
<evidence type="ECO:0000256" key="3">
    <source>
        <dbReference type="ARBA" id="ARBA00012485"/>
    </source>
</evidence>
<feature type="compositionally biased region" description="Low complexity" evidence="8">
    <location>
        <begin position="2006"/>
        <end position="2015"/>
    </location>
</feature>
<feature type="compositionally biased region" description="Basic and acidic residues" evidence="8">
    <location>
        <begin position="2215"/>
        <end position="2231"/>
    </location>
</feature>
<dbReference type="InterPro" id="IPR050409">
    <property type="entry name" value="E3_ubiq-protein_ligase"/>
</dbReference>
<feature type="compositionally biased region" description="Basic and acidic residues" evidence="8">
    <location>
        <begin position="1657"/>
        <end position="1709"/>
    </location>
</feature>
<feature type="domain" description="UBA" evidence="9">
    <location>
        <begin position="314"/>
        <end position="354"/>
    </location>
</feature>
<feature type="region of interest" description="Disordered" evidence="8">
    <location>
        <begin position="2151"/>
        <end position="2177"/>
    </location>
</feature>
<dbReference type="Gene3D" id="3.30.2410.10">
    <property type="entry name" value="Hect, E3 ligase catalytic domain"/>
    <property type="match status" value="1"/>
</dbReference>
<feature type="region of interest" description="Disordered" evidence="8">
    <location>
        <begin position="1909"/>
        <end position="1930"/>
    </location>
</feature>
<feature type="compositionally biased region" description="Gly residues" evidence="8">
    <location>
        <begin position="2023"/>
        <end position="2034"/>
    </location>
</feature>
<feature type="domain" description="HECT" evidence="10">
    <location>
        <begin position="2569"/>
        <end position="2872"/>
    </location>
</feature>
<dbReference type="PROSITE" id="PS50030">
    <property type="entry name" value="UBA"/>
    <property type="match status" value="1"/>
</dbReference>
<comment type="catalytic activity">
    <reaction evidence="1">
        <text>S-ubiquitinyl-[E2 ubiquitin-conjugating enzyme]-L-cysteine + [acceptor protein]-L-lysine = [E2 ubiquitin-conjugating enzyme]-L-cysteine + N(6)-ubiquitinyl-[acceptor protein]-L-lysine.</text>
        <dbReference type="EC" id="2.3.2.26"/>
    </reaction>
</comment>
<evidence type="ECO:0000256" key="1">
    <source>
        <dbReference type="ARBA" id="ARBA00000885"/>
    </source>
</evidence>
<dbReference type="Gene3D" id="1.10.8.10">
    <property type="entry name" value="DNA helicase RuvA subunit, C-terminal domain"/>
    <property type="match status" value="1"/>
</dbReference>
<feature type="region of interest" description="Disordered" evidence="8">
    <location>
        <begin position="883"/>
        <end position="904"/>
    </location>
</feature>
<evidence type="ECO:0000256" key="7">
    <source>
        <dbReference type="PROSITE-ProRule" id="PRU00104"/>
    </source>
</evidence>
<organism evidence="11 12">
    <name type="scientific">Rhizophlyctis rosea</name>
    <dbReference type="NCBI Taxonomy" id="64517"/>
    <lineage>
        <taxon>Eukaryota</taxon>
        <taxon>Fungi</taxon>
        <taxon>Fungi incertae sedis</taxon>
        <taxon>Chytridiomycota</taxon>
        <taxon>Chytridiomycota incertae sedis</taxon>
        <taxon>Chytridiomycetes</taxon>
        <taxon>Rhizophlyctidales</taxon>
        <taxon>Rhizophlyctidaceae</taxon>
        <taxon>Rhizophlyctis</taxon>
    </lineage>
</organism>
<dbReference type="Pfam" id="PF00627">
    <property type="entry name" value="UBA"/>
    <property type="match status" value="1"/>
</dbReference>
<feature type="compositionally biased region" description="Basic and acidic residues" evidence="8">
    <location>
        <begin position="2151"/>
        <end position="2161"/>
    </location>
</feature>
<feature type="compositionally biased region" description="Low complexity" evidence="8">
    <location>
        <begin position="449"/>
        <end position="458"/>
    </location>
</feature>
<accession>A0AAD5S7X5</accession>
<evidence type="ECO:0000259" key="10">
    <source>
        <dbReference type="PROSITE" id="PS50237"/>
    </source>
</evidence>
<keyword evidence="4" id="KW-0808">Transferase</keyword>
<feature type="non-terminal residue" evidence="11">
    <location>
        <position position="2872"/>
    </location>
</feature>
<evidence type="ECO:0000256" key="4">
    <source>
        <dbReference type="ARBA" id="ARBA00022679"/>
    </source>
</evidence>
<feature type="compositionally biased region" description="Low complexity" evidence="8">
    <location>
        <begin position="2162"/>
        <end position="2177"/>
    </location>
</feature>
<dbReference type="InterPro" id="IPR035983">
    <property type="entry name" value="Hect_E3_ubiquitin_ligase"/>
</dbReference>
<comment type="caution">
    <text evidence="11">The sequence shown here is derived from an EMBL/GenBank/DDBJ whole genome shotgun (WGS) entry which is preliminary data.</text>
</comment>
<gene>
    <name evidence="11" type="ORF">HK097_010180</name>
</gene>
<feature type="compositionally biased region" description="Acidic residues" evidence="8">
    <location>
        <begin position="1344"/>
        <end position="1374"/>
    </location>
</feature>
<dbReference type="EMBL" id="JADGJD010000733">
    <property type="protein sequence ID" value="KAJ3048819.1"/>
    <property type="molecule type" value="Genomic_DNA"/>
</dbReference>
<feature type="region of interest" description="Disordered" evidence="8">
    <location>
        <begin position="396"/>
        <end position="420"/>
    </location>
</feature>
<evidence type="ECO:0000256" key="2">
    <source>
        <dbReference type="ARBA" id="ARBA00004906"/>
    </source>
</evidence>
<feature type="compositionally biased region" description="Acidic residues" evidence="8">
    <location>
        <begin position="411"/>
        <end position="420"/>
    </location>
</feature>
<evidence type="ECO:0000256" key="8">
    <source>
        <dbReference type="SAM" id="MobiDB-lite"/>
    </source>
</evidence>
<evidence type="ECO:0000256" key="5">
    <source>
        <dbReference type="ARBA" id="ARBA00022786"/>
    </source>
</evidence>
<feature type="region of interest" description="Disordered" evidence="8">
    <location>
        <begin position="1189"/>
        <end position="1375"/>
    </location>
</feature>
<dbReference type="SUPFAM" id="SSF46934">
    <property type="entry name" value="UBA-like"/>
    <property type="match status" value="1"/>
</dbReference>
<comment type="similarity">
    <text evidence="6">Belongs to the UPL family. TOM1/PTR1 subfamily.</text>
</comment>
<dbReference type="FunFam" id="3.90.1750.10:FF:000003">
    <property type="entry name" value="E3 ubiquitin-protein ligase UPL1"/>
    <property type="match status" value="1"/>
</dbReference>
<dbReference type="PROSITE" id="PS50237">
    <property type="entry name" value="HECT"/>
    <property type="match status" value="1"/>
</dbReference>
<dbReference type="GO" id="GO:0005634">
    <property type="term" value="C:nucleus"/>
    <property type="evidence" value="ECO:0007669"/>
    <property type="project" value="TreeGrafter"/>
</dbReference>
<evidence type="ECO:0000256" key="6">
    <source>
        <dbReference type="ARBA" id="ARBA00034494"/>
    </source>
</evidence>
<dbReference type="Gene3D" id="3.90.1750.10">
    <property type="entry name" value="Hect, E3 ligase catalytic domains"/>
    <property type="match status" value="1"/>
</dbReference>
<evidence type="ECO:0000313" key="12">
    <source>
        <dbReference type="Proteomes" id="UP001212841"/>
    </source>
</evidence>
<dbReference type="GO" id="GO:0000209">
    <property type="term" value="P:protein polyubiquitination"/>
    <property type="evidence" value="ECO:0007669"/>
    <property type="project" value="TreeGrafter"/>
</dbReference>
<dbReference type="InterPro" id="IPR025527">
    <property type="entry name" value="HUWE1/Rev1_UBM"/>
</dbReference>
<dbReference type="GO" id="GO:0061630">
    <property type="term" value="F:ubiquitin protein ligase activity"/>
    <property type="evidence" value="ECO:0007669"/>
    <property type="project" value="UniProtKB-EC"/>
</dbReference>
<evidence type="ECO:0000313" key="11">
    <source>
        <dbReference type="EMBL" id="KAJ3048819.1"/>
    </source>
</evidence>
<keyword evidence="5 7" id="KW-0833">Ubl conjugation pathway</keyword>
<dbReference type="Gene3D" id="3.30.2160.10">
    <property type="entry name" value="Hect, E3 ligase catalytic domain"/>
    <property type="match status" value="1"/>
</dbReference>
<dbReference type="PANTHER" id="PTHR11254:SF67">
    <property type="entry name" value="E3 UBIQUITIN-PROTEIN LIGASE HUWE1"/>
    <property type="match status" value="1"/>
</dbReference>
<name>A0AAD5S7X5_9FUNG</name>
<feature type="compositionally biased region" description="Low complexity" evidence="8">
    <location>
        <begin position="887"/>
        <end position="904"/>
    </location>
</feature>
<dbReference type="CDD" id="cd00078">
    <property type="entry name" value="HECTc"/>
    <property type="match status" value="1"/>
</dbReference>
<comment type="pathway">
    <text evidence="2">Protein modification; protein ubiquitination.</text>
</comment>
<dbReference type="InterPro" id="IPR009060">
    <property type="entry name" value="UBA-like_sf"/>
</dbReference>
<dbReference type="InterPro" id="IPR015940">
    <property type="entry name" value="UBA"/>
</dbReference>
<dbReference type="CDD" id="cd14297">
    <property type="entry name" value="UBA2_spUBP14_like"/>
    <property type="match status" value="1"/>
</dbReference>
<feature type="region of interest" description="Disordered" evidence="8">
    <location>
        <begin position="1657"/>
        <end position="1752"/>
    </location>
</feature>
<feature type="region of interest" description="Disordered" evidence="8">
    <location>
        <begin position="2206"/>
        <end position="2231"/>
    </location>
</feature>
<dbReference type="SMART" id="SM00119">
    <property type="entry name" value="HECTc"/>
    <property type="match status" value="1"/>
</dbReference>
<dbReference type="EC" id="2.3.2.26" evidence="3"/>
<feature type="region of interest" description="Disordered" evidence="8">
    <location>
        <begin position="1792"/>
        <end position="1819"/>
    </location>
</feature>
<dbReference type="Proteomes" id="UP001212841">
    <property type="component" value="Unassembled WGS sequence"/>
</dbReference>
<dbReference type="PANTHER" id="PTHR11254">
    <property type="entry name" value="HECT DOMAIN UBIQUITIN-PROTEIN LIGASE"/>
    <property type="match status" value="1"/>
</dbReference>
<comment type="caution">
    <text evidence="7">Lacks conserved residue(s) required for the propagation of feature annotation.</text>
</comment>
<sequence>RYGLVFGGGGEGSGSGTLAAVGTPGGTVQAPKEVADPTDPRVKNVRWFKWLLTQIPTVLTPTFQGIVRLVTARRISDAGNRKVAMKIIEDVATMLKDHLTWARGAEGTTLETYNYLVIVLGVLSVMTIEDRNLQLQTWIAVSFVKSSGLDTIFSIANRLWSDAEALNTEELLAQEGNREKLARIHSGVNICLTILGSLVQSRVLHESPHTAGVMAREKDKKSPEYWDAWEWLVDMRGRVGTFVRDLWGSEYLKKCPTDVVQGVVLLVVHILKGEGETRSAQPERAGPSGIGAGAGGLGGLASLFGRHIGGAPPVPDEGKIQQLCDMGFPRAAAETALIRCGNNVARAAEYLLSHPDVVAAAQFSAAADAAAAGAPAVAGSSGAGGNAEAAAAAPAAADAGPSAGETVAAEGADEGDDDMDEDDLATALAMSMGTPPEILPGAFPNTTGAGDAMDADPPAAAPPQPATETPVDPALQDKGKGKELDARQQLEALRQELKADLISRSIALLDHVEAVVFEIKELLSQVFKDNLEVAATAIVAEIEKEREAAIASGVHDSKRLAIRLRLYALFVSDEGLQKKVVMASPQFVTGLIEMTGADGTCTPWLSHVLLIVEAYLSFVDEPKSVDLKAEELAVGQERPQAKVELEVSLEERKKLVERVFSLLRLETLEKDLVHAVMRLAVRLTRMHSIAVEFAKLEGVPLLFNEKRIGSFAAFQGMVVMILRHVIEDANVLRQTMEREVAGWVGSQRPSRFVDVHGLLKGNGHVAVRDPEAFLEATAGVVQLPRYVQGSLASAGVALKKKEGEKDGKKNGAEGGEVAGGVQPMEVVDVVVPAAGPGPIEEVGSVFNAPPQFQSQYLADVSEGVVHFLVMEILDLKGQGGEKVQSPAVTGEASTAAGGSSSAAPAADAVEADVENIRHIRRCFLLQCLAELIVSYPSCKVDVMNASQKRGGKNTPHKISVGRNAFLAHLLNDLLPHGFDTTNPTAVLPPPSLEKQKKSAESTWATSVLSGLCVGVTTDLAEEKEKYPDLVNIRKTVLDAVARSLKDAIAHGEGGTEAKYSRFLAVSDLCHKILTARNPGVVAASSRSGAEDIPIHVAKVMLEKGFVNIFTQMLGEVDVHHPDSRTLLNAILKPLEFLTKAAIKMGRAAEIGGKKKKKSLLEIVAGSRAAGEDAEVVEGVPDMYRNSALGVFENRGSDEDMDETDSENDEGSFDEEFSGDENDEDEDMDEGSDVEDDMEIVVSQPYHGAHDMDITDEDQESDSESDDDEVIEEGEEGDEGDEMSWEDDDGYEDVEDDDDDEGEGVEVIEEGGGEFVLGDEVHADHEDEEGGEHEHLEDEHVHDEGEPDEGDHDDDEGDQDDDMSDEDDESDDSEADVQALDRQFGFVEGEEDEVYMPIGRHSRMGLPRHPLGLGLPVGGRGLRHRHRGRGRTFMDMLPGEVDIHWIVEDEMGMPYEGGPGMHFLSRMGGRGGPSRGNPPPVTDDAMAHPLLVHRQSAAAPHSHRLDITGQGLPPLGLPADLGNAMDDFMQGDPLSFLEQLFSRGLGGGRGGLPPMLAAGGVDPIITPLPGGSGFTATFGQPPPHAGGAAGDVAAGTAAQSGTGTEDQLSILHSFTPLSTADRWVQEARLMYGSTVNEKALRVENALLNVLVPVAMEEEKKRKAKEDEERKVREEEEKKKAEEEERKRKEEEETKRVEGEEKKKKEEEEAAAKAAVQAADTDVAMEDASASQPAPMETDEPAVSAPVAPAEPAPEPERQVILINGVEVDITGTGIDITFLQELPDEFRQEVINQHRREQQQSRPQPPTEVPASVNSEFLDALPPEIREEVLAAERAEENRRQRAAQRPAAPAPVPLDLDPASFLATLDPNLRQNILVEQDDNFLASLPPALVAEANALRSNLRRNYGARMRSHVGDPRLPPAAQPTAAKKAPHREAVQLIDRQELMTLLRLLFVPEPVSKPLLHRLLVNVAENTKTRNDLVALLLSILADGSTDLSMVDKSFSQLSLNRKSSKSSLKTPSRQTPGGPGAGSSGLSGGAISVNDTVPNLVATRCLETLREVVTFNEQMAVYFLTENDNLVIGGKGARTPGSARKGKGKEKATLGHVKYPVAVLLSLLDRPTFLENSTLMEQLMQLLMMITKPLSAIGKKKEAEGKAAKEAKEGQPAEGAGETSAAPAVQAEAQQPPAIGEMPVAPSQPEGIQYAGEVPATPAPAAEPKPTETKPAEPELKPPSIPEEHIRGVVNVLTGGAVSSKTFQYTLSVIQQLSILAGNSEIISHELMESAQRLGDAMIPDLDDLVHVLTQANTAVEVQTDTLQKFSPPTALQAKLLRVLKTIDFLHSKKGAANLAAGNEAPALADGPVGRALARLGVGVAGEPAAPASGLTSGISTPGETEQRDTLTHIYNNLQYAKLWQRLGSVLATINDKEEELIHVATVMLPLIESFMVVSKPYVLIKTPAAAVAAQAAPPALARASTKLMQELYAKHNDELFIAFTEEHRKILNTMVRNTPSLMNGSFSLLVQNSKVLEFDNKRTFFNQQIHKRGQRDLYGSLSVNVRRQYVFEDSYHQLQARSGDEIKYGKLNVRFYEEEGVDAGGVTREWYSELAKQIFNPNYALFRESAIDKVTYQPNRLSSVNPEHLSYFKFVGRIIGKAIYDGRLLDCYFTRSFYKAIIEAPVDYKDMEAVDPDFHKSLDWMLNNEIADVFDLTFTVEVDEFGVKKVLDLKPDGSKIAVTDQNKFEYVKLIVEHKLVTAIKEQIQAFLSGFYEIIPKELVKIFNEQELELLISGMPDIDIDDWRNNTEYQNYTGSSPQVQWFWRAVRSFSQEERAKLIQFATGTSKVPLEGFKALQGVNGGQKFQIHKDFARADRLPSAHTW</sequence>
<feature type="compositionally biased region" description="Acidic residues" evidence="8">
    <location>
        <begin position="1253"/>
        <end position="1311"/>
    </location>
</feature>
<evidence type="ECO:0000259" key="9">
    <source>
        <dbReference type="PROSITE" id="PS50030"/>
    </source>
</evidence>
<feature type="compositionally biased region" description="Acidic residues" evidence="8">
    <location>
        <begin position="1198"/>
        <end position="1238"/>
    </location>
</feature>
<feature type="compositionally biased region" description="Low complexity" evidence="8">
    <location>
        <begin position="396"/>
        <end position="410"/>
    </location>
</feature>